<feature type="domain" description="Helix-turn-helix" evidence="1">
    <location>
        <begin position="11"/>
        <end position="55"/>
    </location>
</feature>
<organism evidence="2 3">
    <name type="scientific">Mycolicibacterium porcinum</name>
    <dbReference type="NCBI Taxonomy" id="39693"/>
    <lineage>
        <taxon>Bacteria</taxon>
        <taxon>Bacillati</taxon>
        <taxon>Actinomycetota</taxon>
        <taxon>Actinomycetes</taxon>
        <taxon>Mycobacteriales</taxon>
        <taxon>Mycobacteriaceae</taxon>
        <taxon>Mycolicibacterium</taxon>
    </lineage>
</organism>
<protein>
    <submittedName>
        <fullName evidence="2">Helix-turn-helix domain-containing protein</fullName>
    </submittedName>
</protein>
<dbReference type="InterPro" id="IPR041657">
    <property type="entry name" value="HTH_17"/>
</dbReference>
<dbReference type="NCBIfam" id="TIGR01764">
    <property type="entry name" value="excise"/>
    <property type="match status" value="1"/>
</dbReference>
<keyword evidence="3" id="KW-1185">Reference proteome</keyword>
<dbReference type="SUPFAM" id="SSF46955">
    <property type="entry name" value="Putative DNA-binding domain"/>
    <property type="match status" value="1"/>
</dbReference>
<comment type="caution">
    <text evidence="2">The sequence shown here is derived from an EMBL/GenBank/DDBJ whole genome shotgun (WGS) entry which is preliminary data.</text>
</comment>
<gene>
    <name evidence="2" type="ORF">ABFW12_10785</name>
</gene>
<dbReference type="InterPro" id="IPR010093">
    <property type="entry name" value="SinI_DNA-bd"/>
</dbReference>
<dbReference type="Proteomes" id="UP001558474">
    <property type="component" value="Unassembled WGS sequence"/>
</dbReference>
<dbReference type="InterPro" id="IPR009061">
    <property type="entry name" value="DNA-bd_dom_put_sf"/>
</dbReference>
<evidence type="ECO:0000259" key="1">
    <source>
        <dbReference type="Pfam" id="PF12728"/>
    </source>
</evidence>
<dbReference type="Pfam" id="PF12728">
    <property type="entry name" value="HTH_17"/>
    <property type="match status" value="1"/>
</dbReference>
<evidence type="ECO:0000313" key="2">
    <source>
        <dbReference type="EMBL" id="MEX3738717.1"/>
    </source>
</evidence>
<sequence length="63" mass="7049">MSSTDIPLRPTIAQAATRLNCSDKTVRRMIADGRLKAYRIGGRSTIRVDRESLLALETPMFRA</sequence>
<proteinExistence type="predicted"/>
<name>A0ABV3VF62_9MYCO</name>
<evidence type="ECO:0000313" key="3">
    <source>
        <dbReference type="Proteomes" id="UP001558474"/>
    </source>
</evidence>
<reference evidence="2 3" key="1">
    <citation type="submission" date="2024-04" db="EMBL/GenBank/DDBJ databases">
        <title>Genomic Markers of Mycobacteria.</title>
        <authorList>
            <person name="Soliman M.S."/>
            <person name="Elkholy A."/>
            <person name="Soliman N.S."/>
            <person name="Abbas A."/>
            <person name="Khayrat S."/>
            <person name="Shawky S."/>
        </authorList>
    </citation>
    <scope>NUCLEOTIDE SEQUENCE [LARGE SCALE GENOMIC DNA]</scope>
    <source>
        <strain evidence="2 3">Egy-CU-AM5</strain>
    </source>
</reference>
<accession>A0ABV3VF62</accession>
<dbReference type="EMBL" id="JBDLOU010000018">
    <property type="protein sequence ID" value="MEX3738717.1"/>
    <property type="molecule type" value="Genomic_DNA"/>
</dbReference>
<dbReference type="RefSeq" id="WP_368572949.1">
    <property type="nucleotide sequence ID" value="NZ_JBDLOU010000018.1"/>
</dbReference>